<name>A0AAE0VBW1_9TELE</name>
<dbReference type="GO" id="GO:0003824">
    <property type="term" value="F:catalytic activity"/>
    <property type="evidence" value="ECO:0007669"/>
    <property type="project" value="InterPro"/>
</dbReference>
<evidence type="ECO:0000256" key="3">
    <source>
        <dbReference type="SAM" id="MobiDB-lite"/>
    </source>
</evidence>
<comment type="caution">
    <text evidence="5">The sequence shown here is derived from an EMBL/GenBank/DDBJ whole genome shotgun (WGS) entry which is preliminary data.</text>
</comment>
<evidence type="ECO:0000259" key="4">
    <source>
        <dbReference type="Pfam" id="PF03372"/>
    </source>
</evidence>
<feature type="domain" description="Endonuclease/exonuclease/phosphatase" evidence="4">
    <location>
        <begin position="6"/>
        <end position="137"/>
    </location>
</feature>
<keyword evidence="2" id="KW-0175">Coiled coil</keyword>
<dbReference type="SUPFAM" id="SSF56219">
    <property type="entry name" value="DNase I-like"/>
    <property type="match status" value="1"/>
</dbReference>
<proteinExistence type="inferred from homology"/>
<gene>
    <name evidence="5" type="ORF">QTP70_015560</name>
</gene>
<feature type="compositionally biased region" description="Low complexity" evidence="3">
    <location>
        <begin position="622"/>
        <end position="634"/>
    </location>
</feature>
<dbReference type="CDD" id="cd09076">
    <property type="entry name" value="L1-EN"/>
    <property type="match status" value="1"/>
</dbReference>
<organism evidence="5 6">
    <name type="scientific">Hemibagrus guttatus</name>
    <dbReference type="NCBI Taxonomy" id="175788"/>
    <lineage>
        <taxon>Eukaryota</taxon>
        <taxon>Metazoa</taxon>
        <taxon>Chordata</taxon>
        <taxon>Craniata</taxon>
        <taxon>Vertebrata</taxon>
        <taxon>Euteleostomi</taxon>
        <taxon>Actinopterygii</taxon>
        <taxon>Neopterygii</taxon>
        <taxon>Teleostei</taxon>
        <taxon>Ostariophysi</taxon>
        <taxon>Siluriformes</taxon>
        <taxon>Bagridae</taxon>
        <taxon>Hemibagrus</taxon>
    </lineage>
</organism>
<evidence type="ECO:0000256" key="2">
    <source>
        <dbReference type="SAM" id="Coils"/>
    </source>
</evidence>
<dbReference type="Proteomes" id="UP001274896">
    <property type="component" value="Unassembled WGS sequence"/>
</dbReference>
<evidence type="ECO:0000313" key="6">
    <source>
        <dbReference type="Proteomes" id="UP001274896"/>
    </source>
</evidence>
<protein>
    <recommendedName>
        <fullName evidence="4">Endonuclease/exonuclease/phosphatase domain-containing protein</fullName>
    </recommendedName>
</protein>
<evidence type="ECO:0000313" key="5">
    <source>
        <dbReference type="EMBL" id="KAK3548615.1"/>
    </source>
</evidence>
<dbReference type="Pfam" id="PF03372">
    <property type="entry name" value="Exo_endo_phos"/>
    <property type="match status" value="1"/>
</dbReference>
<dbReference type="AlphaFoldDB" id="A0AAE0VBW1"/>
<dbReference type="Gene3D" id="3.60.10.10">
    <property type="entry name" value="Endonuclease/exonuclease/phosphatase"/>
    <property type="match status" value="1"/>
</dbReference>
<sequence>MTGKGRELADMMERRKVDILCVQETRWKGSKARSIGAGFKLFYYDVDSKRNGVGVVLKEEFVRNVLEVKRVSDRVMSLKLEIEGVMLNVVSGYAPQVGCELEEKERFWSELDEVMESIPTGERVVIGADFNGHVGEGNTGDEEVMGKFGVKERNLEGQMVVLPDDWETTAEVIRETGRKVLGVSSGRRKEDKETWWWNEEVQDSIQRKRLAKKKWDMDRTEENRQEYKELQRRVKREVSKAKQKAYDELYTRLDTREGEKDLYRLARQRDRDGKDVQQVRVIKDRDGRVLTSEESVQRRWKEYFEELMNEENEREKRVEGVNSVEQKVDKIRKDEVRKALKRMKSGKAVGPDDIPVEVWKCLGEAAVEFLASLFNRVLENLEKAYDRVPREELWYCMRKSGVAEKYVRVVQDMYERSRTVVRCAVVMDQLSEEVRQESPWTMMFADDIVICSESREQVEENLERWRFALERRGMKVSRIQSNGECGKEVKKRVQAETVSLRKRQESELEVAELKMLRFSLGVTRLDRIRNEYIRGTAHVGRLGDKVREARLRWFGHVQRREMGASVEDAEDRDRWREMIRCHLCESALWSHLKDSIQRLFTLGSNMNDIMEEQEKEQDNLVAGSPSMRAGSSRSSRTKPAADGVNRAVEKRGPYIMAKSINMKLQRPREMARRVFKKKGFSSGGAVMQQPRHGAKNVKFNKGYAALSQNAEDPLVSLDSDSDVELEYSSGYSSAEIHPDLNRQLLKDGYRLDEIPDDEDLDLIPPKAMGSSICCCWSDGPSCCLQ</sequence>
<keyword evidence="6" id="KW-1185">Reference proteome</keyword>
<dbReference type="PANTHER" id="PTHR31281:SF2">
    <property type="entry name" value="PROTEIN FAM219B"/>
    <property type="match status" value="1"/>
</dbReference>
<dbReference type="EMBL" id="JAUCMX010000004">
    <property type="protein sequence ID" value="KAK3548615.1"/>
    <property type="molecule type" value="Genomic_DNA"/>
</dbReference>
<accession>A0AAE0VBW1</accession>
<reference evidence="5" key="1">
    <citation type="submission" date="2023-06" db="EMBL/GenBank/DDBJ databases">
        <title>Male Hemibagrus guttatus genome.</title>
        <authorList>
            <person name="Bian C."/>
        </authorList>
    </citation>
    <scope>NUCLEOTIDE SEQUENCE</scope>
    <source>
        <strain evidence="5">Male_cb2023</strain>
        <tissue evidence="5">Muscle</tissue>
    </source>
</reference>
<evidence type="ECO:0000256" key="1">
    <source>
        <dbReference type="ARBA" id="ARBA00010549"/>
    </source>
</evidence>
<feature type="region of interest" description="Disordered" evidence="3">
    <location>
        <begin position="614"/>
        <end position="643"/>
    </location>
</feature>
<dbReference type="InterPro" id="IPR005135">
    <property type="entry name" value="Endo/exonuclease/phosphatase"/>
</dbReference>
<dbReference type="Pfam" id="PF15260">
    <property type="entry name" value="FAM219A"/>
    <property type="match status" value="1"/>
</dbReference>
<dbReference type="InterPro" id="IPR029339">
    <property type="entry name" value="FAM219"/>
</dbReference>
<comment type="similarity">
    <text evidence="1">Belongs to the FAM219 family.</text>
</comment>
<dbReference type="PANTHER" id="PTHR31281">
    <property type="entry name" value="PROTEIN FAM219A"/>
    <property type="match status" value="1"/>
</dbReference>
<dbReference type="InterPro" id="IPR036691">
    <property type="entry name" value="Endo/exonu/phosph_ase_sf"/>
</dbReference>
<feature type="coiled-coil region" evidence="2">
    <location>
        <begin position="210"/>
        <end position="244"/>
    </location>
</feature>